<feature type="domain" description="Dendritic cell-specific transmembrane protein-like" evidence="2">
    <location>
        <begin position="4"/>
        <end position="62"/>
    </location>
</feature>
<dbReference type="InterPro" id="IPR012858">
    <property type="entry name" value="DC_STAMP-like"/>
</dbReference>
<dbReference type="Proteomes" id="UP001162156">
    <property type="component" value="Unassembled WGS sequence"/>
</dbReference>
<name>A0AAV8X0S3_9CUCU</name>
<protein>
    <recommendedName>
        <fullName evidence="2">Dendritic cell-specific transmembrane protein-like domain-containing protein</fullName>
    </recommendedName>
</protein>
<evidence type="ECO:0000256" key="1">
    <source>
        <dbReference type="SAM" id="Phobius"/>
    </source>
</evidence>
<reference evidence="3" key="1">
    <citation type="journal article" date="2023" name="Insect Mol. Biol.">
        <title>Genome sequencing provides insights into the evolution of gene families encoding plant cell wall-degrading enzymes in longhorned beetles.</title>
        <authorList>
            <person name="Shin N.R."/>
            <person name="Okamura Y."/>
            <person name="Kirsch R."/>
            <person name="Pauchet Y."/>
        </authorList>
    </citation>
    <scope>NUCLEOTIDE SEQUENCE</scope>
    <source>
        <strain evidence="3">RBIC_L_NR</strain>
    </source>
</reference>
<dbReference type="GO" id="GO:0016020">
    <property type="term" value="C:membrane"/>
    <property type="evidence" value="ECO:0007669"/>
    <property type="project" value="InterPro"/>
</dbReference>
<evidence type="ECO:0000313" key="3">
    <source>
        <dbReference type="EMBL" id="KAJ8932121.1"/>
    </source>
</evidence>
<evidence type="ECO:0000313" key="4">
    <source>
        <dbReference type="Proteomes" id="UP001162156"/>
    </source>
</evidence>
<dbReference type="AlphaFoldDB" id="A0AAV8X0S3"/>
<dbReference type="Pfam" id="PF07782">
    <property type="entry name" value="DC_STAMP"/>
    <property type="match status" value="1"/>
</dbReference>
<sequence length="64" mass="7151">MAMVNSKKLVKTEKKALSKAATTLATASVKLAILIAADYCLFWILDLIKYYGRFQSKVQGTFTF</sequence>
<gene>
    <name evidence="3" type="ORF">NQ314_014902</name>
</gene>
<keyword evidence="1" id="KW-0812">Transmembrane</keyword>
<dbReference type="EMBL" id="JANEYF010004127">
    <property type="protein sequence ID" value="KAJ8932121.1"/>
    <property type="molecule type" value="Genomic_DNA"/>
</dbReference>
<organism evidence="3 4">
    <name type="scientific">Rhamnusium bicolor</name>
    <dbReference type="NCBI Taxonomy" id="1586634"/>
    <lineage>
        <taxon>Eukaryota</taxon>
        <taxon>Metazoa</taxon>
        <taxon>Ecdysozoa</taxon>
        <taxon>Arthropoda</taxon>
        <taxon>Hexapoda</taxon>
        <taxon>Insecta</taxon>
        <taxon>Pterygota</taxon>
        <taxon>Neoptera</taxon>
        <taxon>Endopterygota</taxon>
        <taxon>Coleoptera</taxon>
        <taxon>Polyphaga</taxon>
        <taxon>Cucujiformia</taxon>
        <taxon>Chrysomeloidea</taxon>
        <taxon>Cerambycidae</taxon>
        <taxon>Lepturinae</taxon>
        <taxon>Rhagiini</taxon>
        <taxon>Rhamnusium</taxon>
    </lineage>
</organism>
<accession>A0AAV8X0S3</accession>
<keyword evidence="1" id="KW-0472">Membrane</keyword>
<proteinExistence type="predicted"/>
<keyword evidence="4" id="KW-1185">Reference proteome</keyword>
<comment type="caution">
    <text evidence="3">The sequence shown here is derived from an EMBL/GenBank/DDBJ whole genome shotgun (WGS) entry which is preliminary data.</text>
</comment>
<evidence type="ECO:0000259" key="2">
    <source>
        <dbReference type="Pfam" id="PF07782"/>
    </source>
</evidence>
<feature type="transmembrane region" description="Helical" evidence="1">
    <location>
        <begin position="21"/>
        <end position="45"/>
    </location>
</feature>
<keyword evidence="1" id="KW-1133">Transmembrane helix</keyword>